<accession>A0A1D3K7S2</accession>
<dbReference type="AlphaFoldDB" id="A0A1D3K7S2"/>
<evidence type="ECO:0000313" key="2">
    <source>
        <dbReference type="Proteomes" id="UP000245431"/>
    </source>
</evidence>
<name>A0A1D3K7S2_PSEVE</name>
<reference evidence="2" key="1">
    <citation type="submission" date="2016-07" db="EMBL/GenBank/DDBJ databases">
        <authorList>
            <person name="Florea S."/>
            <person name="Webb J.S."/>
            <person name="Jaromczyk J."/>
            <person name="Schardl C.L."/>
        </authorList>
    </citation>
    <scope>NUCLEOTIDE SEQUENCE [LARGE SCALE GENOMIC DNA]</scope>
    <source>
        <strain evidence="2">1YdBTEX2</strain>
    </source>
</reference>
<organism evidence="1 2">
    <name type="scientific">Pseudomonas veronii 1YdBTEX2</name>
    <dbReference type="NCBI Taxonomy" id="1295141"/>
    <lineage>
        <taxon>Bacteria</taxon>
        <taxon>Pseudomonadati</taxon>
        <taxon>Pseudomonadota</taxon>
        <taxon>Gammaproteobacteria</taxon>
        <taxon>Pseudomonadales</taxon>
        <taxon>Pseudomonadaceae</taxon>
        <taxon>Pseudomonas</taxon>
    </lineage>
</organism>
<proteinExistence type="predicted"/>
<sequence>MAMSQALWMSIDLVNRRFRCILQLSTLSQMTRFWHTLKPLILVLPNSRAPDHVRIIARGKSCKTHPRKS</sequence>
<dbReference type="Proteomes" id="UP000245431">
    <property type="component" value="Chromosome PVE_r2"/>
</dbReference>
<dbReference type="EMBL" id="LT599584">
    <property type="protein sequence ID" value="SBW84376.1"/>
    <property type="molecule type" value="Genomic_DNA"/>
</dbReference>
<gene>
    <name evidence="1" type="ORF">PVE_R2G0347</name>
</gene>
<protein>
    <submittedName>
        <fullName evidence="1">Uncharacterized protein</fullName>
    </submittedName>
</protein>
<evidence type="ECO:0000313" key="1">
    <source>
        <dbReference type="EMBL" id="SBW84376.1"/>
    </source>
</evidence>